<protein>
    <recommendedName>
        <fullName evidence="3">MurNAc-LAA domain-containing protein</fullName>
    </recommendedName>
</protein>
<feature type="region of interest" description="Disordered" evidence="2">
    <location>
        <begin position="69"/>
        <end position="92"/>
    </location>
</feature>
<dbReference type="SUPFAM" id="SSF53187">
    <property type="entry name" value="Zn-dependent exopeptidases"/>
    <property type="match status" value="1"/>
</dbReference>
<dbReference type="GO" id="GO:0009253">
    <property type="term" value="P:peptidoglycan catabolic process"/>
    <property type="evidence" value="ECO:0007669"/>
    <property type="project" value="InterPro"/>
</dbReference>
<organism evidence="4">
    <name type="scientific">marine sediment metagenome</name>
    <dbReference type="NCBI Taxonomy" id="412755"/>
    <lineage>
        <taxon>unclassified sequences</taxon>
        <taxon>metagenomes</taxon>
        <taxon>ecological metagenomes</taxon>
    </lineage>
</organism>
<dbReference type="FunFam" id="3.40.630.40:FF:000005">
    <property type="entry name" value="N-acetylmuramoyl-L-alanine amidase (AmiA)"/>
    <property type="match status" value="1"/>
</dbReference>
<evidence type="ECO:0000256" key="1">
    <source>
        <dbReference type="ARBA" id="ARBA00022801"/>
    </source>
</evidence>
<evidence type="ECO:0000313" key="4">
    <source>
        <dbReference type="EMBL" id="KKN45322.1"/>
    </source>
</evidence>
<dbReference type="GO" id="GO:0030288">
    <property type="term" value="C:outer membrane-bounded periplasmic space"/>
    <property type="evidence" value="ECO:0007669"/>
    <property type="project" value="TreeGrafter"/>
</dbReference>
<evidence type="ECO:0000259" key="3">
    <source>
        <dbReference type="SMART" id="SM00646"/>
    </source>
</evidence>
<name>A0A0F9R7N1_9ZZZZ</name>
<dbReference type="SMART" id="SM00646">
    <property type="entry name" value="Ami_3"/>
    <property type="match status" value="1"/>
</dbReference>
<feature type="compositionally biased region" description="Basic and acidic residues" evidence="2">
    <location>
        <begin position="69"/>
        <end position="83"/>
    </location>
</feature>
<proteinExistence type="predicted"/>
<sequence>MVNISTDASFRIQRGAFESRIIKSFGWSKGKDFYILAIRTKVRNFSYDYFTLSDPPKLVIDFSQIDEEKSETPDSLKQKEASRGKVPQPSTASSFLQGMKTIVIDPGHGGLEPGAKGRFGTLEKNVVLEIGLKLRAVIERNFPSRVVLTRDKDLNVSLENRAALANNNKADFFISIHANSSFRKDARGSETYFLSRDATDEEARKLAFLENNPAEFGEGITGESEDEIQMILWDMAQSAYLKQSSLLAESIQKELNLLLRTTNRGVKQAPFTVLAGVACPAVLVEVAFISNPREERSLTREGFQINVAQAIYRGLVGYIELYSQK</sequence>
<dbReference type="EMBL" id="LAZR01001397">
    <property type="protein sequence ID" value="KKN45322.1"/>
    <property type="molecule type" value="Genomic_DNA"/>
</dbReference>
<dbReference type="PANTHER" id="PTHR30404">
    <property type="entry name" value="N-ACETYLMURAMOYL-L-ALANINE AMIDASE"/>
    <property type="match status" value="1"/>
</dbReference>
<reference evidence="4" key="1">
    <citation type="journal article" date="2015" name="Nature">
        <title>Complex archaea that bridge the gap between prokaryotes and eukaryotes.</title>
        <authorList>
            <person name="Spang A."/>
            <person name="Saw J.H."/>
            <person name="Jorgensen S.L."/>
            <person name="Zaremba-Niedzwiedzka K."/>
            <person name="Martijn J."/>
            <person name="Lind A.E."/>
            <person name="van Eijk R."/>
            <person name="Schleper C."/>
            <person name="Guy L."/>
            <person name="Ettema T.J."/>
        </authorList>
    </citation>
    <scope>NUCLEOTIDE SEQUENCE</scope>
</reference>
<dbReference type="Pfam" id="PF01520">
    <property type="entry name" value="Amidase_3"/>
    <property type="match status" value="1"/>
</dbReference>
<dbReference type="InterPro" id="IPR050695">
    <property type="entry name" value="N-acetylmuramoyl_amidase_3"/>
</dbReference>
<dbReference type="InterPro" id="IPR002508">
    <property type="entry name" value="MurNAc-LAA_cat"/>
</dbReference>
<accession>A0A0F9R7N1</accession>
<dbReference type="CDD" id="cd02696">
    <property type="entry name" value="MurNAc-LAA"/>
    <property type="match status" value="1"/>
</dbReference>
<dbReference type="GO" id="GO:0008745">
    <property type="term" value="F:N-acetylmuramoyl-L-alanine amidase activity"/>
    <property type="evidence" value="ECO:0007669"/>
    <property type="project" value="InterPro"/>
</dbReference>
<comment type="caution">
    <text evidence="4">The sequence shown here is derived from an EMBL/GenBank/DDBJ whole genome shotgun (WGS) entry which is preliminary data.</text>
</comment>
<dbReference type="AlphaFoldDB" id="A0A0F9R7N1"/>
<gene>
    <name evidence="4" type="ORF">LCGC14_0684320</name>
</gene>
<dbReference type="PANTHER" id="PTHR30404:SF0">
    <property type="entry name" value="N-ACETYLMURAMOYL-L-ALANINE AMIDASE AMIC"/>
    <property type="match status" value="1"/>
</dbReference>
<evidence type="ECO:0000256" key="2">
    <source>
        <dbReference type="SAM" id="MobiDB-lite"/>
    </source>
</evidence>
<feature type="domain" description="MurNAc-LAA" evidence="3">
    <location>
        <begin position="162"/>
        <end position="316"/>
    </location>
</feature>
<keyword evidence="1" id="KW-0378">Hydrolase</keyword>
<dbReference type="Gene3D" id="3.40.630.40">
    <property type="entry name" value="Zn-dependent exopeptidases"/>
    <property type="match status" value="1"/>
</dbReference>